<dbReference type="InterPro" id="IPR036390">
    <property type="entry name" value="WH_DNA-bd_sf"/>
</dbReference>
<sequence>MREALYHSARALEDAASLPGVRPVRLHRIGVPLFAVEIGALVEDRQPYDLLDRFVGRAIAEAGLRTVPDIAGFLGLDEAMVDRVLRFLGGVGHVVVQPDGTLALTRLGLRSVHDDTRYVPKRDRQRLYFDGIVGEPLPAAYYERKVVVWDAAEAREQKWHRLMEHACAFRHDSLQRLAARPDRRDFNLPDELSEVTFESLSNAYLPCYVIRTVTPAGPSLLMYSAVPETRDEHLAALSRAWPALTGTLDAGDSGDVRAEFGGWLADRDIDPSHLQWTDSGTLRLTLPPARFADARADNGRRANGKGAFTLTQLGSYTAARSHVLQLWCDDPRLRREAVLERATNRVIASRKLSAAEAEAFLTRLCAQLETSPLTLDDLRRYAHRTGQSPLPL</sequence>
<evidence type="ECO:0000313" key="1">
    <source>
        <dbReference type="EMBL" id="MFD0689829.1"/>
    </source>
</evidence>
<comment type="caution">
    <text evidence="1">The sequence shown here is derived from an EMBL/GenBank/DDBJ whole genome shotgun (WGS) entry which is preliminary data.</text>
</comment>
<gene>
    <name evidence="1" type="ORF">ACFQZM_35440</name>
</gene>
<accession>A0ABW2XTV0</accession>
<dbReference type="RefSeq" id="WP_131763599.1">
    <property type="nucleotide sequence ID" value="NZ_CAACUY010000362.1"/>
</dbReference>
<keyword evidence="2" id="KW-1185">Reference proteome</keyword>
<evidence type="ECO:0000313" key="2">
    <source>
        <dbReference type="Proteomes" id="UP001597063"/>
    </source>
</evidence>
<reference evidence="2" key="1">
    <citation type="journal article" date="2019" name="Int. J. Syst. Evol. Microbiol.">
        <title>The Global Catalogue of Microorganisms (GCM) 10K type strain sequencing project: providing services to taxonomists for standard genome sequencing and annotation.</title>
        <authorList>
            <consortium name="The Broad Institute Genomics Platform"/>
            <consortium name="The Broad Institute Genome Sequencing Center for Infectious Disease"/>
            <person name="Wu L."/>
            <person name="Ma J."/>
        </authorList>
    </citation>
    <scope>NUCLEOTIDE SEQUENCE [LARGE SCALE GENOMIC DNA]</scope>
    <source>
        <strain evidence="2">JCM 9371</strain>
    </source>
</reference>
<dbReference type="EMBL" id="JBHTGP010000018">
    <property type="protein sequence ID" value="MFD0689829.1"/>
    <property type="molecule type" value="Genomic_DNA"/>
</dbReference>
<organism evidence="1 2">
    <name type="scientific">Actinomadura fibrosa</name>
    <dbReference type="NCBI Taxonomy" id="111802"/>
    <lineage>
        <taxon>Bacteria</taxon>
        <taxon>Bacillati</taxon>
        <taxon>Actinomycetota</taxon>
        <taxon>Actinomycetes</taxon>
        <taxon>Streptosporangiales</taxon>
        <taxon>Thermomonosporaceae</taxon>
        <taxon>Actinomadura</taxon>
    </lineage>
</organism>
<dbReference type="Proteomes" id="UP001597063">
    <property type="component" value="Unassembled WGS sequence"/>
</dbReference>
<name>A0ABW2XTV0_9ACTN</name>
<dbReference type="SUPFAM" id="SSF46785">
    <property type="entry name" value="Winged helix' DNA-binding domain"/>
    <property type="match status" value="1"/>
</dbReference>
<proteinExistence type="predicted"/>
<protein>
    <submittedName>
        <fullName evidence="1">Uncharacterized protein</fullName>
    </submittedName>
</protein>